<comment type="caution">
    <text evidence="1">The sequence shown here is derived from an EMBL/GenBank/DDBJ whole genome shotgun (WGS) entry which is preliminary data.</text>
</comment>
<name>A0ABT0PNL9_9FLAO</name>
<organism evidence="1 2">
    <name type="scientific">Flagellimonas spongiicola</name>
    <dbReference type="NCBI Taxonomy" id="2942208"/>
    <lineage>
        <taxon>Bacteria</taxon>
        <taxon>Pseudomonadati</taxon>
        <taxon>Bacteroidota</taxon>
        <taxon>Flavobacteriia</taxon>
        <taxon>Flavobacteriales</taxon>
        <taxon>Flavobacteriaceae</taxon>
        <taxon>Flagellimonas</taxon>
    </lineage>
</organism>
<dbReference type="RefSeq" id="WP_249655733.1">
    <property type="nucleotide sequence ID" value="NZ_JAMFMA010000001.1"/>
</dbReference>
<keyword evidence="2" id="KW-1185">Reference proteome</keyword>
<evidence type="ECO:0000313" key="1">
    <source>
        <dbReference type="EMBL" id="MCL6272546.1"/>
    </source>
</evidence>
<reference evidence="1 2" key="1">
    <citation type="submission" date="2022-05" db="EMBL/GenBank/DDBJ databases">
        <authorList>
            <person name="Park J.-S."/>
        </authorList>
    </citation>
    <scope>NUCLEOTIDE SEQUENCE [LARGE SCALE GENOMIC DNA]</scope>
    <source>
        <strain evidence="1 2">2012CJ35-5</strain>
    </source>
</reference>
<dbReference type="EMBL" id="JAMFMA010000001">
    <property type="protein sequence ID" value="MCL6272546.1"/>
    <property type="molecule type" value="Genomic_DNA"/>
</dbReference>
<protein>
    <submittedName>
        <fullName evidence="1">Uncharacterized protein</fullName>
    </submittedName>
</protein>
<gene>
    <name evidence="1" type="ORF">M3P19_00915</name>
</gene>
<evidence type="ECO:0000313" key="2">
    <source>
        <dbReference type="Proteomes" id="UP001203607"/>
    </source>
</evidence>
<proteinExistence type="predicted"/>
<sequence>MLRLKINNNEQLGGAFDALWSNISEFRNTPNQKNKIKLNKSAEQLRTLVSKLN</sequence>
<accession>A0ABT0PNL9</accession>
<dbReference type="Proteomes" id="UP001203607">
    <property type="component" value="Unassembled WGS sequence"/>
</dbReference>